<evidence type="ECO:0000256" key="3">
    <source>
        <dbReference type="ARBA" id="ARBA00022490"/>
    </source>
</evidence>
<keyword evidence="6" id="KW-0206">Cytoskeleton</keyword>
<keyword evidence="5 7" id="KW-0175">Coiled coil</keyword>
<evidence type="ECO:0000256" key="8">
    <source>
        <dbReference type="SAM" id="MobiDB-lite"/>
    </source>
</evidence>
<feature type="coiled-coil region" evidence="7">
    <location>
        <begin position="25"/>
        <end position="87"/>
    </location>
</feature>
<organism evidence="9 10">
    <name type="scientific">Citrullus colocynthis</name>
    <name type="common">colocynth</name>
    <dbReference type="NCBI Taxonomy" id="252529"/>
    <lineage>
        <taxon>Eukaryota</taxon>
        <taxon>Viridiplantae</taxon>
        <taxon>Streptophyta</taxon>
        <taxon>Embryophyta</taxon>
        <taxon>Tracheophyta</taxon>
        <taxon>Spermatophyta</taxon>
        <taxon>Magnoliopsida</taxon>
        <taxon>eudicotyledons</taxon>
        <taxon>Gunneridae</taxon>
        <taxon>Pentapetalae</taxon>
        <taxon>rosids</taxon>
        <taxon>fabids</taxon>
        <taxon>Cucurbitales</taxon>
        <taxon>Cucurbitaceae</taxon>
        <taxon>Benincaseae</taxon>
        <taxon>Citrullus</taxon>
    </lineage>
</organism>
<comment type="subcellular location">
    <subcellularLocation>
        <location evidence="1">Cytoplasm</location>
        <location evidence="1">Cytoskeleton</location>
    </subcellularLocation>
</comment>
<feature type="region of interest" description="Disordered" evidence="8">
    <location>
        <begin position="441"/>
        <end position="477"/>
    </location>
</feature>
<dbReference type="InterPro" id="IPR009768">
    <property type="entry name" value="MAP70"/>
</dbReference>
<evidence type="ECO:0000256" key="4">
    <source>
        <dbReference type="ARBA" id="ARBA00022701"/>
    </source>
</evidence>
<dbReference type="Pfam" id="PF07058">
    <property type="entry name" value="MAP70"/>
    <property type="match status" value="1"/>
</dbReference>
<evidence type="ECO:0000256" key="7">
    <source>
        <dbReference type="SAM" id="Coils"/>
    </source>
</evidence>
<evidence type="ECO:0000256" key="5">
    <source>
        <dbReference type="ARBA" id="ARBA00023054"/>
    </source>
</evidence>
<name>A0ABP0YP99_9ROSI</name>
<feature type="compositionally biased region" description="Basic and acidic residues" evidence="8">
    <location>
        <begin position="441"/>
        <end position="454"/>
    </location>
</feature>
<feature type="compositionally biased region" description="Basic and acidic residues" evidence="8">
    <location>
        <begin position="462"/>
        <end position="475"/>
    </location>
</feature>
<gene>
    <name evidence="9" type="ORF">CITCOLO1_LOCUS12912</name>
</gene>
<sequence>MVIYEEHVCREEVSAVHPDPVVLELNRLQNLLSEKNKELGAARSEIKALKATEAQKDKALEELKSEVDKLDDKLRATENLLEHKNLETKRLITEKKDAVAAQYAAEATLRRVYANQKDDDSLTFASVVAPLEAEIKMFKNEVALLQEDKKALERLTKSKEAALLEAEKILRSALERALIVEEVQNHNYELKRQIEICQEENRILEKTNRQKVIEVERLGQTIEDLEEAILAGGATANMVRDYKRQIEELQEEKRTLERELARAKVSAHRVATVVANEWKDENDKVMPVKQWLEERKLLQAELQRVKEKLAISERTAKAEAQLKEKFKLRLKTLEEGLKQLPISPVNSNAFCGSPKPERSTNILGFLTSNGRKRSTSLSRPSAITKSSNILMQTNADYEKATAPELNRSNSLKKKYASARENVMMKSMWASGRSRVVDIDEKEGNEMRGDKENRDATITASKETSDGEGLHDKETSNLENEDTVSGFLYDKIQKEVINLRKLCEVKDGNLNAKDEEIKMLMKKVDALTKAMEVESKKMKREAAVKEKEAAAAAAAGKLEEKKNTRALYTKRQGGAPSGASIIDLEIIRELNSNTFRAKAFRISQNQLKLLFADYNDRLRKFAQICWLDNRTINTNRKWRRAMLNF</sequence>
<evidence type="ECO:0000313" key="10">
    <source>
        <dbReference type="Proteomes" id="UP001642487"/>
    </source>
</evidence>
<proteinExistence type="inferred from homology"/>
<keyword evidence="4" id="KW-0493">Microtubule</keyword>
<evidence type="ECO:0000256" key="1">
    <source>
        <dbReference type="ARBA" id="ARBA00004245"/>
    </source>
</evidence>
<dbReference type="Proteomes" id="UP001642487">
    <property type="component" value="Chromosome 4"/>
</dbReference>
<evidence type="ECO:0000256" key="2">
    <source>
        <dbReference type="ARBA" id="ARBA00008825"/>
    </source>
</evidence>
<evidence type="ECO:0000313" key="9">
    <source>
        <dbReference type="EMBL" id="CAK9320856.1"/>
    </source>
</evidence>
<accession>A0ABP0YP99</accession>
<dbReference type="PANTHER" id="PTHR31246:SF5">
    <property type="entry name" value="MICROTUBULE-ASSOCIATED PROTEIN 70-5"/>
    <property type="match status" value="1"/>
</dbReference>
<keyword evidence="3" id="KW-0963">Cytoplasm</keyword>
<reference evidence="9 10" key="1">
    <citation type="submission" date="2024-03" db="EMBL/GenBank/DDBJ databases">
        <authorList>
            <person name="Gkanogiannis A."/>
            <person name="Becerra Lopez-Lavalle L."/>
        </authorList>
    </citation>
    <scope>NUCLEOTIDE SEQUENCE [LARGE SCALE GENOMIC DNA]</scope>
</reference>
<feature type="coiled-coil region" evidence="7">
    <location>
        <begin position="509"/>
        <end position="563"/>
    </location>
</feature>
<dbReference type="PANTHER" id="PTHR31246">
    <property type="entry name" value="MICROTUBULE-ASSOCIATED PROTEIN 70-2"/>
    <property type="match status" value="1"/>
</dbReference>
<evidence type="ECO:0000256" key="6">
    <source>
        <dbReference type="ARBA" id="ARBA00023212"/>
    </source>
</evidence>
<evidence type="ECO:0008006" key="11">
    <source>
        <dbReference type="Google" id="ProtNLM"/>
    </source>
</evidence>
<keyword evidence="10" id="KW-1185">Reference proteome</keyword>
<protein>
    <recommendedName>
        <fullName evidence="11">Microtubule-associated protein 70-5</fullName>
    </recommendedName>
</protein>
<dbReference type="EMBL" id="OZ021738">
    <property type="protein sequence ID" value="CAK9320856.1"/>
    <property type="molecule type" value="Genomic_DNA"/>
</dbReference>
<comment type="similarity">
    <text evidence="2">Belongs to the MAP70 family.</text>
</comment>
<feature type="coiled-coil region" evidence="7">
    <location>
        <begin position="128"/>
        <end position="315"/>
    </location>
</feature>